<dbReference type="PANTHER" id="PTHR36456:SF1">
    <property type="entry name" value="UPF0232 PROTEIN SCO3875"/>
    <property type="match status" value="1"/>
</dbReference>
<dbReference type="RefSeq" id="WP_123291446.1">
    <property type="nucleotide sequence ID" value="NZ_RJVA01000016.1"/>
</dbReference>
<evidence type="ECO:0000313" key="1">
    <source>
        <dbReference type="EMBL" id="ROQ89889.1"/>
    </source>
</evidence>
<sequence length="177" mass="20366">MPKDLQKRTSNPQAVPLGQFIKEVLAQQPSFASKPLGEWKDLVGESVARHCAPRSLKNGRLVVVARDSVWKHHLELNKEALVRRINERWGRRVVAEIRVRVGEIEEVSAILDANYKRLQKIKPKKAPKRKKKPLLRKLTDAEKEFIASLKDKDLQKMATKLLRLTHEEPTEFLKSSP</sequence>
<dbReference type="OrthoDB" id="5516926at2"/>
<reference evidence="1 2" key="1">
    <citation type="submission" date="2018-11" db="EMBL/GenBank/DDBJ databases">
        <title>Genomic Encyclopedia of Type Strains, Phase IV (KMG-IV): sequencing the most valuable type-strain genomes for metagenomic binning, comparative biology and taxonomic classification.</title>
        <authorList>
            <person name="Goeker M."/>
        </authorList>
    </citation>
    <scope>NUCLEOTIDE SEQUENCE [LARGE SCALE GENOMIC DNA]</scope>
    <source>
        <strain evidence="1 2">DSM 22027</strain>
    </source>
</reference>
<proteinExistence type="predicted"/>
<organism evidence="1 2">
    <name type="scientific">Desulfosoma caldarium</name>
    <dbReference type="NCBI Taxonomy" id="610254"/>
    <lineage>
        <taxon>Bacteria</taxon>
        <taxon>Pseudomonadati</taxon>
        <taxon>Thermodesulfobacteriota</taxon>
        <taxon>Syntrophobacteria</taxon>
        <taxon>Syntrophobacterales</taxon>
        <taxon>Syntrophobacteraceae</taxon>
        <taxon>Desulfosoma</taxon>
    </lineage>
</organism>
<dbReference type="Proteomes" id="UP000276223">
    <property type="component" value="Unassembled WGS sequence"/>
</dbReference>
<name>A0A3N1UKI0_9BACT</name>
<protein>
    <submittedName>
        <fullName evidence="1">Uncharacterized protein DUF721</fullName>
    </submittedName>
</protein>
<comment type="caution">
    <text evidence="1">The sequence shown here is derived from an EMBL/GenBank/DDBJ whole genome shotgun (WGS) entry which is preliminary data.</text>
</comment>
<dbReference type="InterPro" id="IPR007922">
    <property type="entry name" value="DciA-like"/>
</dbReference>
<dbReference type="Pfam" id="PF05258">
    <property type="entry name" value="DciA"/>
    <property type="match status" value="1"/>
</dbReference>
<accession>A0A3N1UKI0</accession>
<gene>
    <name evidence="1" type="ORF">EDC27_3007</name>
</gene>
<dbReference type="PANTHER" id="PTHR36456">
    <property type="entry name" value="UPF0232 PROTEIN SCO3875"/>
    <property type="match status" value="1"/>
</dbReference>
<dbReference type="AlphaFoldDB" id="A0A3N1UKI0"/>
<keyword evidence="2" id="KW-1185">Reference proteome</keyword>
<evidence type="ECO:0000313" key="2">
    <source>
        <dbReference type="Proteomes" id="UP000276223"/>
    </source>
</evidence>
<dbReference type="EMBL" id="RJVA01000016">
    <property type="protein sequence ID" value="ROQ89889.1"/>
    <property type="molecule type" value="Genomic_DNA"/>
</dbReference>